<gene>
    <name evidence="2" type="ORF">PVAP13_3KG486803</name>
</gene>
<feature type="region of interest" description="Disordered" evidence="1">
    <location>
        <begin position="1"/>
        <end position="80"/>
    </location>
</feature>
<dbReference type="EMBL" id="CM029041">
    <property type="protein sequence ID" value="KAG2627053.1"/>
    <property type="molecule type" value="Genomic_DNA"/>
</dbReference>
<feature type="compositionally biased region" description="Low complexity" evidence="1">
    <location>
        <begin position="13"/>
        <end position="28"/>
    </location>
</feature>
<organism evidence="2 3">
    <name type="scientific">Panicum virgatum</name>
    <name type="common">Blackwell switchgrass</name>
    <dbReference type="NCBI Taxonomy" id="38727"/>
    <lineage>
        <taxon>Eukaryota</taxon>
        <taxon>Viridiplantae</taxon>
        <taxon>Streptophyta</taxon>
        <taxon>Embryophyta</taxon>
        <taxon>Tracheophyta</taxon>
        <taxon>Spermatophyta</taxon>
        <taxon>Magnoliopsida</taxon>
        <taxon>Liliopsida</taxon>
        <taxon>Poales</taxon>
        <taxon>Poaceae</taxon>
        <taxon>PACMAD clade</taxon>
        <taxon>Panicoideae</taxon>
        <taxon>Panicodae</taxon>
        <taxon>Paniceae</taxon>
        <taxon>Panicinae</taxon>
        <taxon>Panicum</taxon>
        <taxon>Panicum sect. Hiantes</taxon>
    </lineage>
</organism>
<sequence>MASYALPPPPQVPTSASSPAPAPTSTSPEIAGYGGPGSPLPLPPPSSSLSIRGRTASDRTTSPNHQTSPRPGGEARSPAGYWSDMFVSNGDMPPAMAYVGLAALEQPGSRATECKFAPGEGTRRQPPGEGARRLLPWRLTRWHPGRAAAAAAPGSPARARMCTCGESSASCGRTFAGRSRSCSIFLDSQDSQTLLSSGERWRIIAMCMW</sequence>
<protein>
    <submittedName>
        <fullName evidence="2">Uncharacterized protein</fullName>
    </submittedName>
</protein>
<name>A0A8T0V290_PANVG</name>
<keyword evidence="3" id="KW-1185">Reference proteome</keyword>
<evidence type="ECO:0000256" key="1">
    <source>
        <dbReference type="SAM" id="MobiDB-lite"/>
    </source>
</evidence>
<feature type="compositionally biased region" description="Pro residues" evidence="1">
    <location>
        <begin position="1"/>
        <end position="12"/>
    </location>
</feature>
<proteinExistence type="predicted"/>
<evidence type="ECO:0000313" key="3">
    <source>
        <dbReference type="Proteomes" id="UP000823388"/>
    </source>
</evidence>
<reference evidence="2" key="1">
    <citation type="submission" date="2020-05" db="EMBL/GenBank/DDBJ databases">
        <title>WGS assembly of Panicum virgatum.</title>
        <authorList>
            <person name="Lovell J.T."/>
            <person name="Jenkins J."/>
            <person name="Shu S."/>
            <person name="Juenger T.E."/>
            <person name="Schmutz J."/>
        </authorList>
    </citation>
    <scope>NUCLEOTIDE SEQUENCE</scope>
    <source>
        <strain evidence="2">AP13</strain>
    </source>
</reference>
<accession>A0A8T0V290</accession>
<dbReference type="AlphaFoldDB" id="A0A8T0V290"/>
<evidence type="ECO:0000313" key="2">
    <source>
        <dbReference type="EMBL" id="KAG2627053.1"/>
    </source>
</evidence>
<feature type="compositionally biased region" description="Polar residues" evidence="1">
    <location>
        <begin position="58"/>
        <end position="69"/>
    </location>
</feature>
<dbReference type="Proteomes" id="UP000823388">
    <property type="component" value="Chromosome 3K"/>
</dbReference>
<comment type="caution">
    <text evidence="2">The sequence shown here is derived from an EMBL/GenBank/DDBJ whole genome shotgun (WGS) entry which is preliminary data.</text>
</comment>